<feature type="transmembrane region" description="Helical" evidence="5">
    <location>
        <begin position="285"/>
        <end position="306"/>
    </location>
</feature>
<protein>
    <submittedName>
        <fullName evidence="7">MFS-type transporter</fullName>
    </submittedName>
</protein>
<feature type="transmembrane region" description="Helical" evidence="5">
    <location>
        <begin position="440"/>
        <end position="461"/>
    </location>
</feature>
<feature type="compositionally biased region" description="Basic and acidic residues" evidence="4">
    <location>
        <begin position="13"/>
        <end position="59"/>
    </location>
</feature>
<feature type="transmembrane region" description="Helical" evidence="5">
    <location>
        <begin position="352"/>
        <end position="369"/>
    </location>
</feature>
<comment type="caution">
    <text evidence="7">The sequence shown here is derived from an EMBL/GenBank/DDBJ whole genome shotgun (WGS) entry which is preliminary data.</text>
</comment>
<dbReference type="InterPro" id="IPR011701">
    <property type="entry name" value="MFS"/>
</dbReference>
<keyword evidence="2 5" id="KW-1133">Transmembrane helix</keyword>
<evidence type="ECO:0000256" key="2">
    <source>
        <dbReference type="ARBA" id="ARBA00022989"/>
    </source>
</evidence>
<dbReference type="InterPro" id="IPR036259">
    <property type="entry name" value="MFS_trans_sf"/>
</dbReference>
<dbReference type="PANTHER" id="PTHR23539:SF1">
    <property type="entry name" value="MAJOR FACILITATOR SUPERFAMILY (MFS) PROFILE DOMAIN-CONTAINING PROTEIN"/>
    <property type="match status" value="1"/>
</dbReference>
<dbReference type="PANTHER" id="PTHR23539">
    <property type="entry name" value="MFS TRANSPORTER"/>
    <property type="match status" value="1"/>
</dbReference>
<feature type="transmembrane region" description="Helical" evidence="5">
    <location>
        <begin position="318"/>
        <end position="340"/>
    </location>
</feature>
<dbReference type="InterPro" id="IPR020846">
    <property type="entry name" value="MFS_dom"/>
</dbReference>
<organism evidence="7 8">
    <name type="scientific">Methylobacterium crusticola</name>
    <dbReference type="NCBI Taxonomy" id="1697972"/>
    <lineage>
        <taxon>Bacteria</taxon>
        <taxon>Pseudomonadati</taxon>
        <taxon>Pseudomonadota</taxon>
        <taxon>Alphaproteobacteria</taxon>
        <taxon>Hyphomicrobiales</taxon>
        <taxon>Methylobacteriaceae</taxon>
        <taxon>Methylobacterium</taxon>
    </lineage>
</organism>
<keyword evidence="8" id="KW-1185">Reference proteome</keyword>
<dbReference type="SUPFAM" id="SSF103473">
    <property type="entry name" value="MFS general substrate transporter"/>
    <property type="match status" value="1"/>
</dbReference>
<reference evidence="7" key="1">
    <citation type="journal article" date="2021" name="Front. Microbiol.">
        <title>Comprehensive Comparative Genomics and Phenotyping of Methylobacterium Species.</title>
        <authorList>
            <person name="Alessa O."/>
            <person name="Ogura Y."/>
            <person name="Fujitani Y."/>
            <person name="Takami H."/>
            <person name="Hayashi T."/>
            <person name="Sahin N."/>
            <person name="Tani A."/>
        </authorList>
    </citation>
    <scope>NUCLEOTIDE SEQUENCE</scope>
    <source>
        <strain evidence="7">KCTC 52305</strain>
    </source>
</reference>
<proteinExistence type="predicted"/>
<evidence type="ECO:0000256" key="5">
    <source>
        <dbReference type="SAM" id="Phobius"/>
    </source>
</evidence>
<evidence type="ECO:0000256" key="3">
    <source>
        <dbReference type="ARBA" id="ARBA00023136"/>
    </source>
</evidence>
<keyword evidence="1 5" id="KW-0812">Transmembrane</keyword>
<dbReference type="Pfam" id="PF07690">
    <property type="entry name" value="MFS_1"/>
    <property type="match status" value="1"/>
</dbReference>
<dbReference type="Gene3D" id="1.20.1250.20">
    <property type="entry name" value="MFS general substrate transporter like domains"/>
    <property type="match status" value="2"/>
</dbReference>
<dbReference type="EMBL" id="BPQH01000002">
    <property type="protein sequence ID" value="GJD48225.1"/>
    <property type="molecule type" value="Genomic_DNA"/>
</dbReference>
<feature type="transmembrane region" description="Helical" evidence="5">
    <location>
        <begin position="167"/>
        <end position="194"/>
    </location>
</feature>
<gene>
    <name evidence="7" type="ORF">OPKNFCMD_0941</name>
</gene>
<feature type="transmembrane region" description="Helical" evidence="5">
    <location>
        <begin position="110"/>
        <end position="130"/>
    </location>
</feature>
<name>A0ABQ4QSB9_9HYPH</name>
<feature type="domain" description="Major facilitator superfamily (MFS) profile" evidence="6">
    <location>
        <begin position="277"/>
        <end position="470"/>
    </location>
</feature>
<feature type="transmembrane region" description="Helical" evidence="5">
    <location>
        <begin position="206"/>
        <end position="227"/>
    </location>
</feature>
<evidence type="ECO:0000256" key="1">
    <source>
        <dbReference type="ARBA" id="ARBA00022692"/>
    </source>
</evidence>
<evidence type="ECO:0000256" key="4">
    <source>
        <dbReference type="SAM" id="MobiDB-lite"/>
    </source>
</evidence>
<keyword evidence="3 5" id="KW-0472">Membrane</keyword>
<feature type="transmembrane region" description="Helical" evidence="5">
    <location>
        <begin position="233"/>
        <end position="250"/>
    </location>
</feature>
<evidence type="ECO:0000259" key="6">
    <source>
        <dbReference type="PROSITE" id="PS50850"/>
    </source>
</evidence>
<feature type="transmembrane region" description="Helical" evidence="5">
    <location>
        <begin position="375"/>
        <end position="398"/>
    </location>
</feature>
<evidence type="ECO:0000313" key="7">
    <source>
        <dbReference type="EMBL" id="GJD48225.1"/>
    </source>
</evidence>
<feature type="transmembrane region" description="Helical" evidence="5">
    <location>
        <begin position="142"/>
        <end position="161"/>
    </location>
</feature>
<sequence>MTRARQAQRRPIALRDREVPRFDMRPDPRQDPRTDPLSRQDPNARQEALPRPDASRERAGAPPARRREKPAPSPASTRGLDAFTFFVANLQTGFGPFVAVYFTAQKWTQADIGLVLTIGGLFSLFGQVPGGAFVDWVRSKRFVAALSVAIIGASAAGLALWPTFLIVALAMAAHSLASCTLTPAIAAISLGLVGHTRLGERLGRNARFSSIGNALAAAGMGACGYYLSNEAVFYVTAALAVPTLTALWFIRAGEIDLVRPQGQEPGRAAPSGWASLRLLVTNRALLCFSACITLFYVANAAMLPLVGSVLTVRTSQTATVLIAACIMAPQVVMAIIAPAVGRAAQTYGRRPLLLIGFAALPIRGLLFAYAESPEILVAIQIFDGISAAVLGVMVPLIVADCTRGTGRFNLALGAVGTAMGVGAAVSTTLSGFMADRFGSHSAFLGLTGVGILAFLLVALIMPETRRAGSR</sequence>
<feature type="transmembrane region" description="Helical" evidence="5">
    <location>
        <begin position="410"/>
        <end position="434"/>
    </location>
</feature>
<feature type="region of interest" description="Disordered" evidence="4">
    <location>
        <begin position="1"/>
        <end position="76"/>
    </location>
</feature>
<dbReference type="Proteomes" id="UP001055167">
    <property type="component" value="Unassembled WGS sequence"/>
</dbReference>
<feature type="transmembrane region" description="Helical" evidence="5">
    <location>
        <begin position="82"/>
        <end position="104"/>
    </location>
</feature>
<accession>A0ABQ4QSB9</accession>
<dbReference type="PROSITE" id="PS50850">
    <property type="entry name" value="MFS"/>
    <property type="match status" value="1"/>
</dbReference>
<reference evidence="7" key="2">
    <citation type="submission" date="2021-08" db="EMBL/GenBank/DDBJ databases">
        <authorList>
            <person name="Tani A."/>
            <person name="Ola A."/>
            <person name="Ogura Y."/>
            <person name="Katsura K."/>
            <person name="Hayashi T."/>
        </authorList>
    </citation>
    <scope>NUCLEOTIDE SEQUENCE</scope>
    <source>
        <strain evidence="7">KCTC 52305</strain>
    </source>
</reference>
<evidence type="ECO:0000313" key="8">
    <source>
        <dbReference type="Proteomes" id="UP001055167"/>
    </source>
</evidence>